<dbReference type="InterPro" id="IPR004919">
    <property type="entry name" value="GmrSD_N"/>
</dbReference>
<feature type="domain" description="GmrSD restriction endonucleases N-terminal" evidence="1">
    <location>
        <begin position="15"/>
        <end position="240"/>
    </location>
</feature>
<evidence type="ECO:0000313" key="3">
    <source>
        <dbReference type="EMBL" id="NFP56901.1"/>
    </source>
</evidence>
<feature type="domain" description="GmrSD restriction endonucleases C-terminal" evidence="2">
    <location>
        <begin position="419"/>
        <end position="547"/>
    </location>
</feature>
<accession>A0A6G4G0U9</accession>
<protein>
    <submittedName>
        <fullName evidence="3">DUF262 domain-containing protein</fullName>
    </submittedName>
</protein>
<dbReference type="Pfam" id="PF07510">
    <property type="entry name" value="GmrSD_C"/>
    <property type="match status" value="1"/>
</dbReference>
<comment type="caution">
    <text evidence="3">The sequence shown here is derived from an EMBL/GenBank/DDBJ whole genome shotgun (WGS) entry which is preliminary data.</text>
</comment>
<evidence type="ECO:0000259" key="1">
    <source>
        <dbReference type="Pfam" id="PF03235"/>
    </source>
</evidence>
<dbReference type="Pfam" id="PF03235">
    <property type="entry name" value="GmrSD_N"/>
    <property type="match status" value="1"/>
</dbReference>
<dbReference type="PANTHER" id="PTHR35149">
    <property type="entry name" value="SLL5132 PROTEIN"/>
    <property type="match status" value="1"/>
</dbReference>
<dbReference type="EMBL" id="SXFE01000003">
    <property type="protein sequence ID" value="NFP56901.1"/>
    <property type="molecule type" value="Genomic_DNA"/>
</dbReference>
<dbReference type="PANTHER" id="PTHR35149:SF2">
    <property type="entry name" value="DUF262 DOMAIN-CONTAINING PROTEIN"/>
    <property type="match status" value="1"/>
</dbReference>
<dbReference type="AlphaFoldDB" id="A0A6G4G0U9"/>
<gene>
    <name evidence="3" type="ORF">FDG35_02885</name>
</gene>
<name>A0A6G4G0U9_CLOBO</name>
<sequence length="555" mass="66715">MGIQNVAFRPIGSYLQDGIYFIPDYQREYSWVEDIEIDDFWQDLENSIKENREQYFFGQIVIHNSIEENKKYVIDGQQRTSTSVIFLAVLRNIYEEIYNNYKLASARNKLEDIRLKYIGRWSEEENELRLHLGKIDREYYMKNIQIGYPLLEEECEKESHRRIKKAYYYFTNKMKEKIENFSDYRAKYEEVTKYYNKFIECFKIMYVETDDINEAFIIFETLNARGKDLETSDLLKNHLFRISGNSLGIVKEKWQQTIDNLDKIDTTKFIRHYWNSISEFTREKDLYKRIREYISTPKKSEEFIQNLYEMSEVYKGMMNPDEEIYFSDNDLNKTLSNLKILKASSFYPIILSMVNMNFSEQDIKFVSQEIEVLIFRNCVLAGKVANKYEVLFAKIAHGIYEKELINTEDNYKKISKNTISDEEFRNSFRVFIIKSVPVAKYVLREINNSINNEVYVIEDNQKIHLEHIMPKKKGEWDITTEIHEKYLNRVGNLTLLFNEYNRNISNKLFSEKKNMYKKSKISISNDICKYDNWSVENINKRQEELCEFAINRWSI</sequence>
<proteinExistence type="predicted"/>
<evidence type="ECO:0000259" key="2">
    <source>
        <dbReference type="Pfam" id="PF07510"/>
    </source>
</evidence>
<dbReference type="InterPro" id="IPR011089">
    <property type="entry name" value="GmrSD_C"/>
</dbReference>
<organism evidence="3">
    <name type="scientific">Clostridium botulinum</name>
    <dbReference type="NCBI Taxonomy" id="1491"/>
    <lineage>
        <taxon>Bacteria</taxon>
        <taxon>Bacillati</taxon>
        <taxon>Bacillota</taxon>
        <taxon>Clostridia</taxon>
        <taxon>Eubacteriales</taxon>
        <taxon>Clostridiaceae</taxon>
        <taxon>Clostridium</taxon>
    </lineage>
</organism>
<reference evidence="3" key="1">
    <citation type="submission" date="2019-04" db="EMBL/GenBank/DDBJ databases">
        <title>Genome sequencing of Clostridium botulinum Groups I-IV and Clostridium butyricum.</title>
        <authorList>
            <person name="Brunt J."/>
            <person name="Van Vliet A.H.M."/>
            <person name="Stringer S.C."/>
            <person name="Carter A.T."/>
            <person name="Peck M.W."/>
        </authorList>
    </citation>
    <scope>NUCLEOTIDE SEQUENCE</scope>
    <source>
        <strain evidence="3">5009</strain>
    </source>
</reference>